<comment type="caution">
    <text evidence="1">The sequence shown here is derived from an EMBL/GenBank/DDBJ whole genome shotgun (WGS) entry which is preliminary data.</text>
</comment>
<evidence type="ECO:0000313" key="2">
    <source>
        <dbReference type="Proteomes" id="UP001516464"/>
    </source>
</evidence>
<proteinExistence type="predicted"/>
<name>A0ABQ7I2N9_9MICR</name>
<accession>A0ABQ7I2N9</accession>
<keyword evidence="2" id="KW-1185">Reference proteome</keyword>
<organism evidence="1 2">
    <name type="scientific">Astathelohania contejeani</name>
    <dbReference type="NCBI Taxonomy" id="164912"/>
    <lineage>
        <taxon>Eukaryota</taxon>
        <taxon>Fungi</taxon>
        <taxon>Fungi incertae sedis</taxon>
        <taxon>Microsporidia</taxon>
        <taxon>Astathelohaniidae</taxon>
        <taxon>Astathelohania</taxon>
    </lineage>
</organism>
<dbReference type="Proteomes" id="UP001516464">
    <property type="component" value="Unassembled WGS sequence"/>
</dbReference>
<gene>
    <name evidence="1" type="primary">orc2</name>
    <name evidence="1" type="ORF">TCON_0140</name>
</gene>
<reference evidence="1 2" key="1">
    <citation type="submission" date="2019-01" db="EMBL/GenBank/DDBJ databases">
        <title>Genomes sequencing and comparative genomics of infectious freshwater microsporidia, Cucumispora dikerogammari and Thelohania contejeani.</title>
        <authorList>
            <person name="Cormier A."/>
            <person name="Giraud I."/>
            <person name="Wattier R."/>
            <person name="Teixeira M."/>
            <person name="Grandjean F."/>
            <person name="Rigaud T."/>
            <person name="Cordaux R."/>
        </authorList>
    </citation>
    <scope>NUCLEOTIDE SEQUENCE [LARGE SCALE GENOMIC DNA]</scope>
    <source>
        <strain evidence="1">T1</strain>
        <tissue evidence="1">Spores</tissue>
    </source>
</reference>
<dbReference type="InterPro" id="IPR007220">
    <property type="entry name" value="ORC2"/>
</dbReference>
<dbReference type="EMBL" id="SBIQ01000005">
    <property type="protein sequence ID" value="KAF7684655.1"/>
    <property type="molecule type" value="Genomic_DNA"/>
</dbReference>
<protein>
    <submittedName>
        <fullName evidence="1">Origin recognition complex subunit 2</fullName>
    </submittedName>
</protein>
<sequence length="260" mass="30937">MKTLENFHLRCKKEYNEMIREFNILFYGYGCKEYILSKIFPNTPIFNCNYMNKNDLCDELLGILKKQKINIKDVCKLKYPEVIDGINILLEKYGKYIQIIILNFDFNSLEGFIGKTHIRIIGTLENVKSNITFSHIMDFNFIFRDLTTYRPYLNEIADIKIEETNKSTQNIINVLNSVSKKSRNIFKLLLESFIDLEAIPLKDIFKIVKKNFLINNYGIFSNLLLEFFDHNILKRDDCENIYINLTVENRKKILENWNYD</sequence>
<dbReference type="PANTHER" id="PTHR14052:SF0">
    <property type="entry name" value="ORIGIN RECOGNITION COMPLEX SUBUNIT 2"/>
    <property type="match status" value="1"/>
</dbReference>
<evidence type="ECO:0000313" key="1">
    <source>
        <dbReference type="EMBL" id="KAF7684655.1"/>
    </source>
</evidence>
<dbReference type="PANTHER" id="PTHR14052">
    <property type="entry name" value="ORIGIN RECOGNITION COMPLEX SUBUNIT 2"/>
    <property type="match status" value="1"/>
</dbReference>